<dbReference type="InParanoid" id="A0A369JQY8"/>
<evidence type="ECO:0000313" key="2">
    <source>
        <dbReference type="Proteomes" id="UP000076154"/>
    </source>
</evidence>
<sequence length="203" mass="23292">MLPALNPLTSSDIPPCRKLHDKCHVLLITFGNKTRERGLSSRDYHMTSRQPMDTKRLPLPPLRAGLIKEPLSPLTLKDIPEPPGLRNKESFRGDIVKTHFLGFIMTFEDLAQWGADHDLVPDGDFYRLYQRAWTTLRMVVPHPTMVATVRYGPDRSYGMSFVVATNRTPSELERASDLEFIERVRTILGTKASPIWHRQVCIW</sequence>
<dbReference type="AlphaFoldDB" id="A0A369JQY8"/>
<comment type="caution">
    <text evidence="1">The sequence shown here is derived from an EMBL/GenBank/DDBJ whole genome shotgun (WGS) entry which is preliminary data.</text>
</comment>
<protein>
    <submittedName>
        <fullName evidence="1">Uncharacterized protein</fullName>
    </submittedName>
</protein>
<name>A0A369JQY8_HYPMA</name>
<keyword evidence="2" id="KW-1185">Reference proteome</keyword>
<evidence type="ECO:0000313" key="1">
    <source>
        <dbReference type="EMBL" id="RDB24699.1"/>
    </source>
</evidence>
<dbReference type="Proteomes" id="UP000076154">
    <property type="component" value="Unassembled WGS sequence"/>
</dbReference>
<gene>
    <name evidence="1" type="ORF">Hypma_007336</name>
</gene>
<proteinExistence type="predicted"/>
<organism evidence="1 2">
    <name type="scientific">Hypsizygus marmoreus</name>
    <name type="common">White beech mushroom</name>
    <name type="synonym">Agaricus marmoreus</name>
    <dbReference type="NCBI Taxonomy" id="39966"/>
    <lineage>
        <taxon>Eukaryota</taxon>
        <taxon>Fungi</taxon>
        <taxon>Dikarya</taxon>
        <taxon>Basidiomycota</taxon>
        <taxon>Agaricomycotina</taxon>
        <taxon>Agaricomycetes</taxon>
        <taxon>Agaricomycetidae</taxon>
        <taxon>Agaricales</taxon>
        <taxon>Tricholomatineae</taxon>
        <taxon>Lyophyllaceae</taxon>
        <taxon>Hypsizygus</taxon>
    </lineage>
</organism>
<dbReference type="EMBL" id="LUEZ02000041">
    <property type="protein sequence ID" value="RDB24699.1"/>
    <property type="molecule type" value="Genomic_DNA"/>
</dbReference>
<accession>A0A369JQY8</accession>
<reference evidence="1" key="1">
    <citation type="submission" date="2018-04" db="EMBL/GenBank/DDBJ databases">
        <title>Whole genome sequencing of Hypsizygus marmoreus.</title>
        <authorList>
            <person name="Choi I.-G."/>
            <person name="Min B."/>
            <person name="Kim J.-G."/>
            <person name="Kim S."/>
            <person name="Oh Y.-L."/>
            <person name="Kong W.-S."/>
            <person name="Park H."/>
            <person name="Jeong J."/>
            <person name="Song E.-S."/>
        </authorList>
    </citation>
    <scope>NUCLEOTIDE SEQUENCE [LARGE SCALE GENOMIC DNA]</scope>
    <source>
        <strain evidence="1">51987-8</strain>
    </source>
</reference>